<protein>
    <submittedName>
        <fullName evidence="1">Baseplate J/gp47 family protein</fullName>
    </submittedName>
</protein>
<organism evidence="1 2">
    <name type="scientific">Vallitalea maricola</name>
    <dbReference type="NCBI Taxonomy" id="3074433"/>
    <lineage>
        <taxon>Bacteria</taxon>
        <taxon>Bacillati</taxon>
        <taxon>Bacillota</taxon>
        <taxon>Clostridia</taxon>
        <taxon>Lachnospirales</taxon>
        <taxon>Vallitaleaceae</taxon>
        <taxon>Vallitalea</taxon>
    </lineage>
</organism>
<dbReference type="EMBL" id="BTPU01000067">
    <property type="protein sequence ID" value="GMQ64333.1"/>
    <property type="molecule type" value="Genomic_DNA"/>
</dbReference>
<name>A0ACB5UR23_9FIRM</name>
<accession>A0ACB5UR23</accession>
<gene>
    <name evidence="1" type="ORF">AN2V17_35700</name>
</gene>
<evidence type="ECO:0000313" key="2">
    <source>
        <dbReference type="Proteomes" id="UP001374599"/>
    </source>
</evidence>
<keyword evidence="2" id="KW-1185">Reference proteome</keyword>
<sequence length="365" mass="40281">MFDFVNKDPQDIIDNIIGLFEKISGEKLYPGDPRKQFLLTLANIIIQQRVVIDQACKANLLRFAQGNSLDELGKFSNVIRSEATAAATILKFAISKILDIRVIIKKGTRVTPDGSLFFATDEEVIIEPGSTFVEVKATCLSKGTIGNDFLVGQINNIVDGFPYFRSVSNTTISGGGNEVESDDIYRDRIRNSPESFSTAGPEGGYKYWAKTADANIIDVAVYSVNPGEVTIKPLLNNGVLPSEEVISKVYSICNDKRIRPLTDKVIVTTPRVINYDLDVTYYIHNSNSAQKDEISSKVNDAIADYIKWQKSKLGLNINPSRLIANVINEGALRVEVNSPVYKVIANDQVAIDNNVNIKFGGFEDD</sequence>
<proteinExistence type="predicted"/>
<comment type="caution">
    <text evidence="1">The sequence shown here is derived from an EMBL/GenBank/DDBJ whole genome shotgun (WGS) entry which is preliminary data.</text>
</comment>
<reference evidence="1" key="1">
    <citation type="submission" date="2023-09" db="EMBL/GenBank/DDBJ databases">
        <title>Vallitalea sediminicola and Vallitalea maricola sp. nov., anaerobic bacteria isolated from marine sediment.</title>
        <authorList>
            <person name="Hirano S."/>
            <person name="Maeda A."/>
            <person name="Terahara T."/>
            <person name="Mori K."/>
            <person name="Hamada M."/>
            <person name="Matsumoto R."/>
            <person name="Kobayashi T."/>
        </authorList>
    </citation>
    <scope>NUCLEOTIDE SEQUENCE</scope>
    <source>
        <strain evidence="1">AN17-2</strain>
    </source>
</reference>
<evidence type="ECO:0000313" key="1">
    <source>
        <dbReference type="EMBL" id="GMQ64333.1"/>
    </source>
</evidence>
<dbReference type="Proteomes" id="UP001374599">
    <property type="component" value="Unassembled WGS sequence"/>
</dbReference>